<evidence type="ECO:0000256" key="2">
    <source>
        <dbReference type="ARBA" id="ARBA00009877"/>
    </source>
</evidence>
<dbReference type="KEGG" id="erc:Ecym_5540"/>
<dbReference type="CDD" id="cd20069">
    <property type="entry name" value="5TM_Oxa1-like"/>
    <property type="match status" value="1"/>
</dbReference>
<evidence type="ECO:0000256" key="6">
    <source>
        <dbReference type="ARBA" id="ARBA00022989"/>
    </source>
</evidence>
<dbReference type="GO" id="GO:0030061">
    <property type="term" value="C:mitochondrial crista"/>
    <property type="evidence" value="ECO:0007669"/>
    <property type="project" value="EnsemblFungi"/>
</dbReference>
<dbReference type="AlphaFoldDB" id="I6NDY8"/>
<keyword evidence="6 11" id="KW-1133">Transmembrane helix</keyword>
<feature type="transmembrane region" description="Helical" evidence="11">
    <location>
        <begin position="272"/>
        <end position="294"/>
    </location>
</feature>
<feature type="compositionally biased region" description="Basic and acidic residues" evidence="10">
    <location>
        <begin position="347"/>
        <end position="373"/>
    </location>
</feature>
<comment type="similarity">
    <text evidence="2 9">Belongs to the OXA1/ALB3/YidC family.</text>
</comment>
<evidence type="ECO:0000259" key="12">
    <source>
        <dbReference type="Pfam" id="PF02096"/>
    </source>
</evidence>
<dbReference type="GO" id="GO:0032977">
    <property type="term" value="F:membrane insertase activity"/>
    <property type="evidence" value="ECO:0007669"/>
    <property type="project" value="EnsemblFungi"/>
</dbReference>
<evidence type="ECO:0000256" key="1">
    <source>
        <dbReference type="ARBA" id="ARBA00004448"/>
    </source>
</evidence>
<dbReference type="GeneID" id="11468632"/>
<evidence type="ECO:0000256" key="3">
    <source>
        <dbReference type="ARBA" id="ARBA00022692"/>
    </source>
</evidence>
<keyword evidence="5" id="KW-0809">Transit peptide</keyword>
<dbReference type="RefSeq" id="XP_003647097.1">
    <property type="nucleotide sequence ID" value="XM_003647049.1"/>
</dbReference>
<gene>
    <name evidence="13" type="ordered locus">Ecym_5540</name>
</gene>
<evidence type="ECO:0000256" key="5">
    <source>
        <dbReference type="ARBA" id="ARBA00022946"/>
    </source>
</evidence>
<dbReference type="PANTHER" id="PTHR12428:SF66">
    <property type="entry name" value="MITOCHONDRIAL INNER MEMBRANE PROTEIN OXA1L"/>
    <property type="match status" value="1"/>
</dbReference>
<evidence type="ECO:0000256" key="11">
    <source>
        <dbReference type="SAM" id="Phobius"/>
    </source>
</evidence>
<evidence type="ECO:0000256" key="9">
    <source>
        <dbReference type="RuleBase" id="RU003945"/>
    </source>
</evidence>
<dbReference type="OMA" id="GWKNAQT"/>
<evidence type="ECO:0000256" key="10">
    <source>
        <dbReference type="SAM" id="MobiDB-lite"/>
    </source>
</evidence>
<evidence type="ECO:0000313" key="13">
    <source>
        <dbReference type="EMBL" id="AET40280.1"/>
    </source>
</evidence>
<evidence type="ECO:0000256" key="8">
    <source>
        <dbReference type="ARBA" id="ARBA00023136"/>
    </source>
</evidence>
<feature type="region of interest" description="Disordered" evidence="10">
    <location>
        <begin position="347"/>
        <end position="388"/>
    </location>
</feature>
<feature type="domain" description="Membrane insertase YidC/Oxa/ALB C-terminal" evidence="12">
    <location>
        <begin position="118"/>
        <end position="307"/>
    </location>
</feature>
<keyword evidence="8 11" id="KW-0472">Membrane</keyword>
<dbReference type="HOGENOM" id="CLU_029282_3_0_1"/>
<keyword evidence="4" id="KW-0999">Mitochondrion inner membrane</keyword>
<dbReference type="eggNOG" id="KOG1239">
    <property type="taxonomic scope" value="Eukaryota"/>
</dbReference>
<comment type="subcellular location">
    <subcellularLocation>
        <location evidence="9">Membrane</location>
        <topology evidence="9">Multi-pass membrane protein</topology>
    </subcellularLocation>
    <subcellularLocation>
        <location evidence="1">Mitochondrion inner membrane</location>
        <topology evidence="1">Multi-pass membrane protein</topology>
    </subcellularLocation>
</comment>
<sequence>MLKYSILRASTHARANIHSMWRPVGLSFGNIRHNSSITAESSTTTSDVVSSTSSVSEIQTQLPSFDSIELEQGIQAVGDASNQIGYLSSIGMANSWFWPTDIIQNILEHVHVYCGLPWWGTICVTTVMIRVLMFPLYVKYSDLFGRTSRVKPELDKVNKELMQYADVAEAQKITMKRRKLLNENGIKNRYLAVPILQLPIAISFFAGIRQMANYPVDGFSTQGIAWFKDLTQADPYLGLQTLTAALFISLARSGGESGAQQFSPQMKKLFTFLPLLTIPATMNLSSGVVVYLTMNGICSVVQTLLLKNSYIRGKLNIAEIVKHPQPASEGPPKGIIESFRENIKNAREQAERRAEMKEKQFKMQEAAKEEKSNSRIKIVRRSDLKKNQ</sequence>
<dbReference type="EMBL" id="CP002501">
    <property type="protein sequence ID" value="AET40280.1"/>
    <property type="molecule type" value="Genomic_DNA"/>
</dbReference>
<protein>
    <recommendedName>
        <fullName evidence="12">Membrane insertase YidC/Oxa/ALB C-terminal domain-containing protein</fullName>
    </recommendedName>
</protein>
<proteinExistence type="inferred from homology"/>
<dbReference type="STRING" id="931890.I6NDY8"/>
<dbReference type="Pfam" id="PF02096">
    <property type="entry name" value="60KD_IMP"/>
    <property type="match status" value="1"/>
</dbReference>
<dbReference type="InParanoid" id="I6NDY8"/>
<dbReference type="InterPro" id="IPR001708">
    <property type="entry name" value="YidC/ALB3/OXA1/COX18"/>
</dbReference>
<dbReference type="InterPro" id="IPR028055">
    <property type="entry name" value="YidC/Oxa/ALB_C"/>
</dbReference>
<feature type="transmembrane region" description="Helical" evidence="11">
    <location>
        <begin position="116"/>
        <end position="138"/>
    </location>
</feature>
<evidence type="ECO:0000256" key="7">
    <source>
        <dbReference type="ARBA" id="ARBA00023128"/>
    </source>
</evidence>
<name>I6NDY8_ERECY</name>
<accession>I6NDY8</accession>
<dbReference type="Proteomes" id="UP000006790">
    <property type="component" value="Chromosome 5"/>
</dbReference>
<dbReference type="GO" id="GO:0032979">
    <property type="term" value="P:protein insertion into mitochondrial inner membrane from matrix"/>
    <property type="evidence" value="ECO:0007669"/>
    <property type="project" value="EnsemblFungi"/>
</dbReference>
<evidence type="ECO:0000313" key="14">
    <source>
        <dbReference type="Proteomes" id="UP000006790"/>
    </source>
</evidence>
<keyword evidence="14" id="KW-1185">Reference proteome</keyword>
<dbReference type="GO" id="GO:0097177">
    <property type="term" value="F:mitochondrial ribosome binding"/>
    <property type="evidence" value="ECO:0007669"/>
    <property type="project" value="EnsemblFungi"/>
</dbReference>
<keyword evidence="3 9" id="KW-0812">Transmembrane</keyword>
<evidence type="ECO:0000256" key="4">
    <source>
        <dbReference type="ARBA" id="ARBA00022792"/>
    </source>
</evidence>
<organism evidence="13 14">
    <name type="scientific">Eremothecium cymbalariae (strain CBS 270.75 / DBVPG 7215 / KCTC 17166 / NRRL Y-17582)</name>
    <name type="common">Yeast</name>
    <dbReference type="NCBI Taxonomy" id="931890"/>
    <lineage>
        <taxon>Eukaryota</taxon>
        <taxon>Fungi</taxon>
        <taxon>Dikarya</taxon>
        <taxon>Ascomycota</taxon>
        <taxon>Saccharomycotina</taxon>
        <taxon>Saccharomycetes</taxon>
        <taxon>Saccharomycetales</taxon>
        <taxon>Saccharomycetaceae</taxon>
        <taxon>Eremothecium</taxon>
    </lineage>
</organism>
<dbReference type="PANTHER" id="PTHR12428">
    <property type="entry name" value="OXA1"/>
    <property type="match status" value="1"/>
</dbReference>
<dbReference type="GO" id="GO:0097002">
    <property type="term" value="C:mitochondrial inner boundary membrane"/>
    <property type="evidence" value="ECO:0007669"/>
    <property type="project" value="EnsemblFungi"/>
</dbReference>
<dbReference type="OrthoDB" id="2148490at2759"/>
<dbReference type="GO" id="GO:0033615">
    <property type="term" value="P:mitochondrial proton-transporting ATP synthase complex assembly"/>
    <property type="evidence" value="ECO:0007669"/>
    <property type="project" value="EnsemblFungi"/>
</dbReference>
<feature type="transmembrane region" description="Helical" evidence="11">
    <location>
        <begin position="190"/>
        <end position="208"/>
    </location>
</feature>
<dbReference type="FunCoup" id="I6NDY8">
    <property type="interactions" value="602"/>
</dbReference>
<keyword evidence="7" id="KW-0496">Mitochondrion</keyword>
<reference evidence="13 14" key="1">
    <citation type="journal article" date="2011" name="G3 (Bethesda)">
        <title>Genome evolution in the Eremothecium clade of the Saccharomyces complex revealed by comparative genomics.</title>
        <authorList>
            <person name="Wendland J."/>
            <person name="Walther A."/>
        </authorList>
    </citation>
    <scope>NUCLEOTIDE SEQUENCE [LARGE SCALE GENOMIC DNA]</scope>
    <source>
        <strain evidence="14">CBS 270.75 / DBVPG 7215 / KCTC 17166 / NRRL Y-17582</strain>
    </source>
</reference>